<evidence type="ECO:0000313" key="1">
    <source>
        <dbReference type="EMBL" id="KKK72867.1"/>
    </source>
</evidence>
<proteinExistence type="predicted"/>
<name>A0A0F8XUX0_9ZZZZ</name>
<comment type="caution">
    <text evidence="1">The sequence shown here is derived from an EMBL/GenBank/DDBJ whole genome shotgun (WGS) entry which is preliminary data.</text>
</comment>
<feature type="non-terminal residue" evidence="1">
    <location>
        <position position="112"/>
    </location>
</feature>
<sequence>MQQKLYKTIPMEKRLSMEAWLQNHLKPIAKQLRQKIHADREWYAEFHFEWGMHVRNALRKAGFNEQFLGVGNLDDVYVEAIEHAVLVNSAGEVVTDISTEHFWTTKKKFAAV</sequence>
<gene>
    <name evidence="1" type="ORF">LCGC14_2899560</name>
</gene>
<reference evidence="1" key="1">
    <citation type="journal article" date="2015" name="Nature">
        <title>Complex archaea that bridge the gap between prokaryotes and eukaryotes.</title>
        <authorList>
            <person name="Spang A."/>
            <person name="Saw J.H."/>
            <person name="Jorgensen S.L."/>
            <person name="Zaremba-Niedzwiedzka K."/>
            <person name="Martijn J."/>
            <person name="Lind A.E."/>
            <person name="van Eijk R."/>
            <person name="Schleper C."/>
            <person name="Guy L."/>
            <person name="Ettema T.J."/>
        </authorList>
    </citation>
    <scope>NUCLEOTIDE SEQUENCE</scope>
</reference>
<dbReference type="EMBL" id="LAZR01057043">
    <property type="protein sequence ID" value="KKK72867.1"/>
    <property type="molecule type" value="Genomic_DNA"/>
</dbReference>
<organism evidence="1">
    <name type="scientific">marine sediment metagenome</name>
    <dbReference type="NCBI Taxonomy" id="412755"/>
    <lineage>
        <taxon>unclassified sequences</taxon>
        <taxon>metagenomes</taxon>
        <taxon>ecological metagenomes</taxon>
    </lineage>
</organism>
<accession>A0A0F8XUX0</accession>
<dbReference type="AlphaFoldDB" id="A0A0F8XUX0"/>
<protein>
    <submittedName>
        <fullName evidence="1">Uncharacterized protein</fullName>
    </submittedName>
</protein>